<dbReference type="AlphaFoldDB" id="H6RGR6"/>
<organism evidence="1">
    <name type="scientific">uncultured Dokdonia sp</name>
    <dbReference type="NCBI Taxonomy" id="575653"/>
    <lineage>
        <taxon>Bacteria</taxon>
        <taxon>Pseudomonadati</taxon>
        <taxon>Bacteroidota</taxon>
        <taxon>Flavobacteriia</taxon>
        <taxon>Flavobacteriales</taxon>
        <taxon>Flavobacteriaceae</taxon>
        <taxon>Dokdonia</taxon>
        <taxon>environmental samples</taxon>
    </lineage>
</organism>
<protein>
    <submittedName>
        <fullName evidence="1">Uncharacterized protein</fullName>
    </submittedName>
</protein>
<name>H6RGR6_9FLAO</name>
<proteinExistence type="predicted"/>
<gene>
    <name evidence="1" type="ORF">VIS_S18CPB10015</name>
</gene>
<reference evidence="1" key="2">
    <citation type="submission" date="2012-02" db="EMBL/GenBank/DDBJ databases">
        <authorList>
            <person name="Genoscope - CEA"/>
        </authorList>
    </citation>
    <scope>NUCLEOTIDE SEQUENCE</scope>
</reference>
<sequence>MCTHDKNHAFAKAKKEQQRDLQQVLKTHITMMSIALGIEEVLCRLWV</sequence>
<evidence type="ECO:0000313" key="1">
    <source>
        <dbReference type="EMBL" id="CCG00227.1"/>
    </source>
</evidence>
<reference evidence="1" key="1">
    <citation type="journal article" date="2012" name="Environ. Microbiol.">
        <title>Genomic content of uncultured Bacteroidetes from contrasting oceanic provinces in the North Atlantic Ocean.</title>
        <authorList>
            <person name="Gomez-Pereira P.R."/>
            <person name="Schuler M."/>
            <person name="Fuchs B.M."/>
            <person name="Bennke C."/>
            <person name="Teeling H."/>
            <person name="Waldmann J."/>
            <person name="Richter M."/>
            <person name="Barbe V."/>
            <person name="Bataille E."/>
            <person name="Glockner F.O."/>
            <person name="Amann R."/>
        </authorList>
    </citation>
    <scope>NUCLEOTIDE SEQUENCE</scope>
</reference>
<accession>H6RGR6</accession>
<dbReference type="EMBL" id="FO117602">
    <property type="protein sequence ID" value="CCG00227.1"/>
    <property type="molecule type" value="Genomic_DNA"/>
</dbReference>